<dbReference type="GO" id="GO:0005525">
    <property type="term" value="F:GTP binding"/>
    <property type="evidence" value="ECO:0007669"/>
    <property type="project" value="UniProtKB-KW"/>
</dbReference>
<evidence type="ECO:0000256" key="2">
    <source>
        <dbReference type="ARBA" id="ARBA00023134"/>
    </source>
</evidence>
<sequence>MQPLKQHLGEQSEDLNVDQWEKKQEVGWKTSQKGEPSPGKPGAVTADGGGPAPRGSPEASLEPDHLYNVLFVGDSHVGKTSFLYRLHADTFNPHLTATVGLDYQVKNLIVDNKRFALRLWDSAGQERYHSMTKQFFRKADGIVLMYDITSEYSFLDVQYWLSCIQGGKNPILKCC</sequence>
<dbReference type="PANTHER" id="PTHR47977">
    <property type="entry name" value="RAS-RELATED PROTEIN RAB"/>
    <property type="match status" value="1"/>
</dbReference>
<dbReference type="AlphaFoldDB" id="A0A8B9M0D4"/>
<dbReference type="NCBIfam" id="TIGR00231">
    <property type="entry name" value="small_GTP"/>
    <property type="match status" value="1"/>
</dbReference>
<name>A0A8B9M0D4_9AVES</name>
<evidence type="ECO:0008006" key="6">
    <source>
        <dbReference type="Google" id="ProtNLM"/>
    </source>
</evidence>
<evidence type="ECO:0000256" key="3">
    <source>
        <dbReference type="SAM" id="MobiDB-lite"/>
    </source>
</evidence>
<reference evidence="4" key="2">
    <citation type="submission" date="2025-09" db="UniProtKB">
        <authorList>
            <consortium name="Ensembl"/>
        </authorList>
    </citation>
    <scope>IDENTIFICATION</scope>
</reference>
<dbReference type="PRINTS" id="PR00449">
    <property type="entry name" value="RASTRNSFRMNG"/>
</dbReference>
<evidence type="ECO:0000256" key="1">
    <source>
        <dbReference type="ARBA" id="ARBA00022741"/>
    </source>
</evidence>
<dbReference type="InterPro" id="IPR027417">
    <property type="entry name" value="P-loop_NTPase"/>
</dbReference>
<dbReference type="PROSITE" id="PS51419">
    <property type="entry name" value="RAB"/>
    <property type="match status" value="1"/>
</dbReference>
<dbReference type="InterPro" id="IPR005225">
    <property type="entry name" value="Small_GTP-bd"/>
</dbReference>
<feature type="region of interest" description="Disordered" evidence="3">
    <location>
        <begin position="1"/>
        <end position="59"/>
    </location>
</feature>
<keyword evidence="2" id="KW-0342">GTP-binding</keyword>
<dbReference type="GO" id="GO:0003924">
    <property type="term" value="F:GTPase activity"/>
    <property type="evidence" value="ECO:0007669"/>
    <property type="project" value="InterPro"/>
</dbReference>
<reference evidence="4" key="1">
    <citation type="submission" date="2025-08" db="UniProtKB">
        <authorList>
            <consortium name="Ensembl"/>
        </authorList>
    </citation>
    <scope>IDENTIFICATION</scope>
</reference>
<dbReference type="FunFam" id="3.40.50.300:FF:001447">
    <property type="entry name" value="Ras-related protein Rab-1B"/>
    <property type="match status" value="1"/>
</dbReference>
<evidence type="ECO:0000313" key="5">
    <source>
        <dbReference type="Proteomes" id="UP000694541"/>
    </source>
</evidence>
<dbReference type="SUPFAM" id="SSF52540">
    <property type="entry name" value="P-loop containing nucleoside triphosphate hydrolases"/>
    <property type="match status" value="1"/>
</dbReference>
<protein>
    <recommendedName>
        <fullName evidence="6">Ras-related protein Rab-44</fullName>
    </recommendedName>
</protein>
<dbReference type="InterPro" id="IPR001806">
    <property type="entry name" value="Small_GTPase"/>
</dbReference>
<dbReference type="Pfam" id="PF00071">
    <property type="entry name" value="Ras"/>
    <property type="match status" value="1"/>
</dbReference>
<dbReference type="Proteomes" id="UP000694541">
    <property type="component" value="Unplaced"/>
</dbReference>
<keyword evidence="1" id="KW-0547">Nucleotide-binding</keyword>
<organism evidence="4 5">
    <name type="scientific">Accipiter nisus</name>
    <name type="common">Eurasian sparrowhawk</name>
    <dbReference type="NCBI Taxonomy" id="211598"/>
    <lineage>
        <taxon>Eukaryota</taxon>
        <taxon>Metazoa</taxon>
        <taxon>Chordata</taxon>
        <taxon>Craniata</taxon>
        <taxon>Vertebrata</taxon>
        <taxon>Euteleostomi</taxon>
        <taxon>Archelosauria</taxon>
        <taxon>Archosauria</taxon>
        <taxon>Dinosauria</taxon>
        <taxon>Saurischia</taxon>
        <taxon>Theropoda</taxon>
        <taxon>Coelurosauria</taxon>
        <taxon>Aves</taxon>
        <taxon>Neognathae</taxon>
        <taxon>Neoaves</taxon>
        <taxon>Telluraves</taxon>
        <taxon>Accipitrimorphae</taxon>
        <taxon>Accipitriformes</taxon>
        <taxon>Accipitridae</taxon>
        <taxon>Accipitrinae</taxon>
        <taxon>Accipiter</taxon>
    </lineage>
</organism>
<proteinExistence type="predicted"/>
<dbReference type="Gene3D" id="3.40.50.300">
    <property type="entry name" value="P-loop containing nucleotide triphosphate hydrolases"/>
    <property type="match status" value="1"/>
</dbReference>
<dbReference type="Ensembl" id="ENSANIT00000000848.1">
    <property type="protein sequence ID" value="ENSANIP00000000827.1"/>
    <property type="gene ID" value="ENSANIG00000000618.1"/>
</dbReference>
<dbReference type="SMART" id="SM00175">
    <property type="entry name" value="RAB"/>
    <property type="match status" value="1"/>
</dbReference>
<dbReference type="CDD" id="cd00154">
    <property type="entry name" value="Rab"/>
    <property type="match status" value="1"/>
</dbReference>
<dbReference type="InterPro" id="IPR050227">
    <property type="entry name" value="Rab"/>
</dbReference>
<keyword evidence="5" id="KW-1185">Reference proteome</keyword>
<evidence type="ECO:0000313" key="4">
    <source>
        <dbReference type="Ensembl" id="ENSANIP00000000827.1"/>
    </source>
</evidence>
<accession>A0A8B9M0D4</accession>